<gene>
    <name evidence="1" type="ORF">BLNAU_23890</name>
</gene>
<evidence type="ECO:0000313" key="2">
    <source>
        <dbReference type="Proteomes" id="UP001281761"/>
    </source>
</evidence>
<protein>
    <submittedName>
        <fullName evidence="1">Uncharacterized protein</fullName>
    </submittedName>
</protein>
<dbReference type="EMBL" id="JARBJD010000537">
    <property type="protein sequence ID" value="KAK2941203.1"/>
    <property type="molecule type" value="Genomic_DNA"/>
</dbReference>
<keyword evidence="2" id="KW-1185">Reference proteome</keyword>
<sequence>MDAIFANDFSILKHVVPVIHSQGTSTEKTFQSLDITSDSDLSKLVNTKPVEMLSFILSALFTLDPGTQQQIIAHAVSRGTAFNVLAAVNSLGHIVGRSITRILSRPFNKPAARFALQSVRNVVVQRFFDVVVLQILNALFPLRLSLFAKLPAVPADVTHQQSITGRMQIDSDIDSVKTFFALQKHFVEMQTNFIIFRQHSADRTVRQCGHHTHSMQPFHIILLVNHGNLLDAFRAAQKPSEMSDKETFQCCQCGQSCEKLRLEQFETLPNTLLVQLNPIHTTSSDLLVSSFTLEHSKSGITARSSTALHED</sequence>
<dbReference type="Proteomes" id="UP001281761">
    <property type="component" value="Unassembled WGS sequence"/>
</dbReference>
<name>A0ABQ9WPD6_9EUKA</name>
<dbReference type="SUPFAM" id="SSF54001">
    <property type="entry name" value="Cysteine proteinases"/>
    <property type="match status" value="1"/>
</dbReference>
<reference evidence="1 2" key="1">
    <citation type="journal article" date="2022" name="bioRxiv">
        <title>Genomics of Preaxostyla Flagellates Illuminates Evolutionary Transitions and the Path Towards Mitochondrial Loss.</title>
        <authorList>
            <person name="Novak L.V.F."/>
            <person name="Treitli S.C."/>
            <person name="Pyrih J."/>
            <person name="Halakuc P."/>
            <person name="Pipaliya S.V."/>
            <person name="Vacek V."/>
            <person name="Brzon O."/>
            <person name="Soukal P."/>
            <person name="Eme L."/>
            <person name="Dacks J.B."/>
            <person name="Karnkowska A."/>
            <person name="Elias M."/>
            <person name="Hampl V."/>
        </authorList>
    </citation>
    <scope>NUCLEOTIDE SEQUENCE [LARGE SCALE GENOMIC DNA]</scope>
    <source>
        <strain evidence="1">NAU3</strain>
        <tissue evidence="1">Gut</tissue>
    </source>
</reference>
<dbReference type="InterPro" id="IPR038765">
    <property type="entry name" value="Papain-like_cys_pep_sf"/>
</dbReference>
<organism evidence="1 2">
    <name type="scientific">Blattamonas nauphoetae</name>
    <dbReference type="NCBI Taxonomy" id="2049346"/>
    <lineage>
        <taxon>Eukaryota</taxon>
        <taxon>Metamonada</taxon>
        <taxon>Preaxostyla</taxon>
        <taxon>Oxymonadida</taxon>
        <taxon>Blattamonas</taxon>
    </lineage>
</organism>
<comment type="caution">
    <text evidence="1">The sequence shown here is derived from an EMBL/GenBank/DDBJ whole genome shotgun (WGS) entry which is preliminary data.</text>
</comment>
<proteinExistence type="predicted"/>
<dbReference type="Gene3D" id="3.90.70.10">
    <property type="entry name" value="Cysteine proteinases"/>
    <property type="match status" value="1"/>
</dbReference>
<accession>A0ABQ9WPD6</accession>
<evidence type="ECO:0000313" key="1">
    <source>
        <dbReference type="EMBL" id="KAK2941203.1"/>
    </source>
</evidence>